<evidence type="ECO:0000313" key="2">
    <source>
        <dbReference type="EMBL" id="MBU9736294.1"/>
    </source>
</evidence>
<proteinExistence type="predicted"/>
<dbReference type="InterPro" id="IPR011322">
    <property type="entry name" value="N-reg_PII-like_a/b"/>
</dbReference>
<dbReference type="AlphaFoldDB" id="A0A949NED7"/>
<gene>
    <name evidence="2" type="ORF">KTH89_07065</name>
</gene>
<comment type="caution">
    <text evidence="2">The sequence shown here is derived from an EMBL/GenBank/DDBJ whole genome shotgun (WGS) entry which is preliminary data.</text>
</comment>
<protein>
    <submittedName>
        <fullName evidence="2">DUF2007 domain-containing protein</fullName>
    </submittedName>
</protein>
<evidence type="ECO:0000313" key="3">
    <source>
        <dbReference type="Proteomes" id="UP000712157"/>
    </source>
</evidence>
<dbReference type="InterPro" id="IPR018551">
    <property type="entry name" value="DUF2007"/>
</dbReference>
<dbReference type="Gene3D" id="3.30.70.790">
    <property type="entry name" value="UreE, C-terminal domain"/>
    <property type="match status" value="1"/>
</dbReference>
<accession>A0A949NED7</accession>
<organism evidence="2 3">
    <name type="scientific">Diplocloster agilis</name>
    <dbReference type="NCBI Taxonomy" id="2850323"/>
    <lineage>
        <taxon>Bacteria</taxon>
        <taxon>Bacillati</taxon>
        <taxon>Bacillota</taxon>
        <taxon>Clostridia</taxon>
        <taxon>Lachnospirales</taxon>
        <taxon>Lachnospiraceae</taxon>
        <taxon>Diplocloster</taxon>
    </lineage>
</organism>
<dbReference type="EMBL" id="JAHQCW010000008">
    <property type="protein sequence ID" value="MBU9736294.1"/>
    <property type="molecule type" value="Genomic_DNA"/>
</dbReference>
<feature type="domain" description="DUF2007" evidence="1">
    <location>
        <begin position="4"/>
        <end position="70"/>
    </location>
</feature>
<name>A0A949NED7_9FIRM</name>
<dbReference type="SUPFAM" id="SSF54913">
    <property type="entry name" value="GlnB-like"/>
    <property type="match status" value="1"/>
</dbReference>
<evidence type="ECO:0000259" key="1">
    <source>
        <dbReference type="Pfam" id="PF09413"/>
    </source>
</evidence>
<dbReference type="Proteomes" id="UP000712157">
    <property type="component" value="Unassembled WGS sequence"/>
</dbReference>
<reference evidence="2" key="1">
    <citation type="submission" date="2021-06" db="EMBL/GenBank/DDBJ databases">
        <title>Description of novel taxa of the family Lachnospiraceae.</title>
        <authorList>
            <person name="Chaplin A.V."/>
            <person name="Sokolova S.R."/>
            <person name="Pikina A.P."/>
            <person name="Korzhanova M."/>
            <person name="Belova V."/>
            <person name="Korostin D."/>
            <person name="Efimov B.A."/>
        </authorList>
    </citation>
    <scope>NUCLEOTIDE SEQUENCE</scope>
    <source>
        <strain evidence="2">ASD5720</strain>
    </source>
</reference>
<keyword evidence="3" id="KW-1185">Reference proteome</keyword>
<sequence>MREVKIYSAEDRVQADMILEVLKKNDIPAFRQGVGSGGIMDVYGGNSIFGEDIIVDRDDAKRALEVLRTIGICEPEE</sequence>
<dbReference type="Pfam" id="PF09413">
    <property type="entry name" value="DUF2007"/>
    <property type="match status" value="1"/>
</dbReference>